<dbReference type="EMBL" id="LRPY01000116">
    <property type="protein sequence ID" value="KXA20914.1"/>
    <property type="molecule type" value="Genomic_DNA"/>
</dbReference>
<keyword evidence="3" id="KW-1003">Cell membrane</keyword>
<keyword evidence="2 7" id="KW-0813">Transport</keyword>
<comment type="caution">
    <text evidence="9">The sequence shown here is derived from an EMBL/GenBank/DDBJ whole genome shotgun (WGS) entry which is preliminary data.</text>
</comment>
<dbReference type="Proteomes" id="UP000070401">
    <property type="component" value="Unassembled WGS sequence"/>
</dbReference>
<evidence type="ECO:0000256" key="7">
    <source>
        <dbReference type="RuleBase" id="RU363032"/>
    </source>
</evidence>
<feature type="transmembrane region" description="Helical" evidence="7">
    <location>
        <begin position="74"/>
        <end position="95"/>
    </location>
</feature>
<evidence type="ECO:0000256" key="5">
    <source>
        <dbReference type="ARBA" id="ARBA00022989"/>
    </source>
</evidence>
<organism evidence="9 10">
    <name type="scientific">Fusobacterium nucleatum</name>
    <dbReference type="NCBI Taxonomy" id="851"/>
    <lineage>
        <taxon>Bacteria</taxon>
        <taxon>Fusobacteriati</taxon>
        <taxon>Fusobacteriota</taxon>
        <taxon>Fusobacteriia</taxon>
        <taxon>Fusobacteriales</taxon>
        <taxon>Fusobacteriaceae</taxon>
        <taxon>Fusobacterium</taxon>
    </lineage>
</organism>
<feature type="domain" description="ABC transmembrane type-1" evidence="8">
    <location>
        <begin position="70"/>
        <end position="252"/>
    </location>
</feature>
<dbReference type="Gene3D" id="1.10.3720.10">
    <property type="entry name" value="MetI-like"/>
    <property type="match status" value="2"/>
</dbReference>
<dbReference type="PANTHER" id="PTHR30043:SF1">
    <property type="entry name" value="ABC TRANSPORT SYSTEM PERMEASE PROTEIN P69"/>
    <property type="match status" value="1"/>
</dbReference>
<protein>
    <submittedName>
        <fullName evidence="9">Phosphonate ABC transporter, permease protein PhnE</fullName>
    </submittedName>
</protein>
<dbReference type="SUPFAM" id="SSF161098">
    <property type="entry name" value="MetI-like"/>
    <property type="match status" value="2"/>
</dbReference>
<feature type="transmembrane region" description="Helical" evidence="7">
    <location>
        <begin position="497"/>
        <end position="518"/>
    </location>
</feature>
<dbReference type="PATRIC" id="fig|851.8.peg.1174"/>
<dbReference type="eggNOG" id="COG3639">
    <property type="taxonomic scope" value="Bacteria"/>
</dbReference>
<dbReference type="Pfam" id="PF00528">
    <property type="entry name" value="BPD_transp_1"/>
    <property type="match status" value="2"/>
</dbReference>
<feature type="transmembrane region" description="Helical" evidence="7">
    <location>
        <begin position="332"/>
        <end position="359"/>
    </location>
</feature>
<evidence type="ECO:0000256" key="6">
    <source>
        <dbReference type="ARBA" id="ARBA00023136"/>
    </source>
</evidence>
<feature type="transmembrane region" description="Helical" evidence="7">
    <location>
        <begin position="380"/>
        <end position="408"/>
    </location>
</feature>
<keyword evidence="4 7" id="KW-0812">Transmembrane</keyword>
<feature type="transmembrane region" description="Helical" evidence="7">
    <location>
        <begin position="20"/>
        <end position="38"/>
    </location>
</feature>
<proteinExistence type="inferred from homology"/>
<evidence type="ECO:0000256" key="1">
    <source>
        <dbReference type="ARBA" id="ARBA00004651"/>
    </source>
</evidence>
<evidence type="ECO:0000256" key="4">
    <source>
        <dbReference type="ARBA" id="ARBA00022692"/>
    </source>
</evidence>
<dbReference type="CDD" id="cd06261">
    <property type="entry name" value="TM_PBP2"/>
    <property type="match status" value="1"/>
</dbReference>
<reference evidence="10" key="1">
    <citation type="submission" date="2016-01" db="EMBL/GenBank/DDBJ databases">
        <authorList>
            <person name="Mitreva M."/>
            <person name="Pepin K.H."/>
            <person name="Mihindukulasuriya K.A."/>
            <person name="Fulton R."/>
            <person name="Fronick C."/>
            <person name="O'Laughlin M."/>
            <person name="Miner T."/>
            <person name="Herter B."/>
            <person name="Rosa B.A."/>
            <person name="Cordes M."/>
            <person name="Tomlinson C."/>
            <person name="Wollam A."/>
            <person name="Palsikar V.B."/>
            <person name="Mardis E.R."/>
            <person name="Wilson R.K."/>
        </authorList>
    </citation>
    <scope>NUCLEOTIDE SEQUENCE [LARGE SCALE GENOMIC DNA]</scope>
    <source>
        <strain evidence="10">MJR7757B</strain>
    </source>
</reference>
<dbReference type="RefSeq" id="WP_060798425.1">
    <property type="nucleotide sequence ID" value="NZ_KQ956701.1"/>
</dbReference>
<dbReference type="PANTHER" id="PTHR30043">
    <property type="entry name" value="PHOSPHONATES TRANSPORT SYSTEM PERMEASE PROTEIN"/>
    <property type="match status" value="1"/>
</dbReference>
<dbReference type="GO" id="GO:0055085">
    <property type="term" value="P:transmembrane transport"/>
    <property type="evidence" value="ECO:0007669"/>
    <property type="project" value="InterPro"/>
</dbReference>
<comment type="similarity">
    <text evidence="7">Belongs to the binding-protein-dependent transport system permease family.</text>
</comment>
<dbReference type="GO" id="GO:0005886">
    <property type="term" value="C:plasma membrane"/>
    <property type="evidence" value="ECO:0007669"/>
    <property type="project" value="UniProtKB-SubCell"/>
</dbReference>
<dbReference type="PROSITE" id="PS50928">
    <property type="entry name" value="ABC_TM1"/>
    <property type="match status" value="2"/>
</dbReference>
<feature type="transmembrane region" description="Helical" evidence="7">
    <location>
        <begin position="472"/>
        <end position="491"/>
    </location>
</feature>
<name>A0A133NX93_FUSNU</name>
<dbReference type="InterPro" id="IPR035906">
    <property type="entry name" value="MetI-like_sf"/>
</dbReference>
<feature type="transmembrane region" description="Helical" evidence="7">
    <location>
        <begin position="275"/>
        <end position="296"/>
    </location>
</feature>
<feature type="transmembrane region" description="Helical" evidence="7">
    <location>
        <begin position="136"/>
        <end position="154"/>
    </location>
</feature>
<gene>
    <name evidence="9" type="ORF">HMPREF3221_01171</name>
</gene>
<comment type="subcellular location">
    <subcellularLocation>
        <location evidence="1 7">Cell membrane</location>
        <topology evidence="1 7">Multi-pass membrane protein</topology>
    </subcellularLocation>
</comment>
<evidence type="ECO:0000259" key="8">
    <source>
        <dbReference type="PROSITE" id="PS50928"/>
    </source>
</evidence>
<feature type="transmembrane region" description="Helical" evidence="7">
    <location>
        <begin position="440"/>
        <end position="460"/>
    </location>
</feature>
<dbReference type="AlphaFoldDB" id="A0A133NX93"/>
<feature type="transmembrane region" description="Helical" evidence="7">
    <location>
        <begin position="234"/>
        <end position="255"/>
    </location>
</feature>
<accession>A0A133NX93</accession>
<evidence type="ECO:0000313" key="9">
    <source>
        <dbReference type="EMBL" id="KXA20914.1"/>
    </source>
</evidence>
<evidence type="ECO:0000256" key="3">
    <source>
        <dbReference type="ARBA" id="ARBA00022475"/>
    </source>
</evidence>
<dbReference type="InterPro" id="IPR000515">
    <property type="entry name" value="MetI-like"/>
</dbReference>
<feature type="domain" description="ABC transmembrane type-1" evidence="8">
    <location>
        <begin position="333"/>
        <end position="515"/>
    </location>
</feature>
<sequence>MKMTLEKFIKLHKIKTLLKILIILIVLLLFFFTLNLDFQDYIDGFGRLKGLVVGMMRIDTEDKKIVLFKMFETIVTAFASSFIGVMLAVLCSPFLATNISNKYLARFLTLFFSIFRTVPALVMAAILVSLIGIGSFTGFISLLIITFFSATKLLKEYLEEINQAKIQSFRTFGFSKFTFLRSCIYPFSKPYIVSLFFLTLESSIRGASVLGMVGAGGIGEELWKDLSFLRYDKVSFIILILLIFIFLTDSLSWFFRKKDSLIKITTYQGYKRSKIISKIITCLILILLFYSLNILYEDTNKISIPVFFERLLTFLKKLTYLDFSYTPKVLLALWQSFLVAFFATLFAAPTAIVISYFASSVTSNKKIAFLVKIFINFVRTFPPVIVAILFFSGFGPGLISGFFALYLYTTGVITKVYVDVLESVEVDYGLYGKSLGLKNFYTYLKLWLPSTYTNFVSIFLYRFESNMKNSSVLGMVGAGGIGQLLMNHIAFRNWEKVWILLIFLIITIILIENLSAYIRNKVNNWI</sequence>
<dbReference type="STRING" id="1408287.GCA_000493815_01064"/>
<keyword evidence="6 7" id="KW-0472">Membrane</keyword>
<feature type="transmembrane region" description="Helical" evidence="7">
    <location>
        <begin position="107"/>
        <end position="130"/>
    </location>
</feature>
<evidence type="ECO:0000256" key="2">
    <source>
        <dbReference type="ARBA" id="ARBA00022448"/>
    </source>
</evidence>
<keyword evidence="10" id="KW-1185">Reference proteome</keyword>
<feature type="transmembrane region" description="Helical" evidence="7">
    <location>
        <begin position="191"/>
        <end position="214"/>
    </location>
</feature>
<evidence type="ECO:0000313" key="10">
    <source>
        <dbReference type="Proteomes" id="UP000070401"/>
    </source>
</evidence>
<keyword evidence="5 7" id="KW-1133">Transmembrane helix</keyword>